<evidence type="ECO:0000256" key="4">
    <source>
        <dbReference type="ARBA" id="ARBA00022964"/>
    </source>
</evidence>
<protein>
    <submittedName>
        <fullName evidence="8">Taurine dioxygenase</fullName>
    </submittedName>
</protein>
<dbReference type="InterPro" id="IPR051178">
    <property type="entry name" value="TfdA_dioxygenase"/>
</dbReference>
<evidence type="ECO:0000256" key="2">
    <source>
        <dbReference type="ARBA" id="ARBA00005896"/>
    </source>
</evidence>
<dbReference type="OrthoDB" id="581608at2"/>
<reference evidence="9" key="1">
    <citation type="submission" date="2016-10" db="EMBL/GenBank/DDBJ databases">
        <authorList>
            <person name="Varghese N."/>
            <person name="Submissions S."/>
        </authorList>
    </citation>
    <scope>NUCLEOTIDE SEQUENCE [LARGE SCALE GENOMIC DNA]</scope>
    <source>
        <strain evidence="9">DSM 45245</strain>
    </source>
</reference>
<evidence type="ECO:0000256" key="5">
    <source>
        <dbReference type="ARBA" id="ARBA00023002"/>
    </source>
</evidence>
<dbReference type="InterPro" id="IPR003819">
    <property type="entry name" value="TauD/TfdA-like"/>
</dbReference>
<dbReference type="AlphaFoldDB" id="A0A1H3PBN9"/>
<name>A0A1H3PBN9_9ACTN</name>
<evidence type="ECO:0000313" key="8">
    <source>
        <dbReference type="EMBL" id="SDY98353.1"/>
    </source>
</evidence>
<evidence type="ECO:0000256" key="3">
    <source>
        <dbReference type="ARBA" id="ARBA00022723"/>
    </source>
</evidence>
<proteinExistence type="inferred from homology"/>
<dbReference type="RefSeq" id="WP_091556572.1">
    <property type="nucleotide sequence ID" value="NZ_FNPH01000004.1"/>
</dbReference>
<keyword evidence="3" id="KW-0479">Metal-binding</keyword>
<dbReference type="Pfam" id="PF02668">
    <property type="entry name" value="TauD"/>
    <property type="match status" value="1"/>
</dbReference>
<dbReference type="STRING" id="405436.SAMN05444365_104429"/>
<keyword evidence="6" id="KW-0408">Iron</keyword>
<organism evidence="8 9">
    <name type="scientific">Micromonospora pattaloongensis</name>
    <dbReference type="NCBI Taxonomy" id="405436"/>
    <lineage>
        <taxon>Bacteria</taxon>
        <taxon>Bacillati</taxon>
        <taxon>Actinomycetota</taxon>
        <taxon>Actinomycetes</taxon>
        <taxon>Micromonosporales</taxon>
        <taxon>Micromonosporaceae</taxon>
        <taxon>Micromonospora</taxon>
    </lineage>
</organism>
<dbReference type="Proteomes" id="UP000242415">
    <property type="component" value="Unassembled WGS sequence"/>
</dbReference>
<dbReference type="GO" id="GO:0046872">
    <property type="term" value="F:metal ion binding"/>
    <property type="evidence" value="ECO:0007669"/>
    <property type="project" value="UniProtKB-KW"/>
</dbReference>
<sequence length="294" mass="33878">MRVTERSGARFGVTVESFDPRTASADEFEALKKLVYTEKIVVLRGQRLSSPEFIDLGRRLGRIDVYYEPMYHHPEYPEIFVSSNVSSGDQRVGVPQTGKFWHADYQFMAEPFGLTLIYPQVLPKKNRGTYFIDMGRVYEQLPDELKAAVASTRTMHSPRRYFKIRPSDVYRPIKDLLEEIEQKTPAVAHPTVFRHPVTGERVLYLSEAFAYEIHDADGTVRTDDLLDRLLEFSGQLDATFTSEYIHLQTYEPDDLLIWDNRSLVHRALHTATPEPAVSHRVTVHDAHPFYEDAS</sequence>
<accession>A0A1H3PBN9</accession>
<dbReference type="EMBL" id="FNPH01000004">
    <property type="protein sequence ID" value="SDY98353.1"/>
    <property type="molecule type" value="Genomic_DNA"/>
</dbReference>
<keyword evidence="9" id="KW-1185">Reference proteome</keyword>
<dbReference type="Gene3D" id="3.60.130.10">
    <property type="entry name" value="Clavaminate synthase-like"/>
    <property type="match status" value="1"/>
</dbReference>
<dbReference type="SUPFAM" id="SSF51197">
    <property type="entry name" value="Clavaminate synthase-like"/>
    <property type="match status" value="1"/>
</dbReference>
<feature type="domain" description="TauD/TfdA-like" evidence="7">
    <location>
        <begin position="17"/>
        <end position="276"/>
    </location>
</feature>
<dbReference type="PANTHER" id="PTHR43779:SF3">
    <property type="entry name" value="(3R)-3-[(CARBOXYMETHYL)AMINO]FATTY ACID OXYGENASE_DECARBOXYLASE"/>
    <property type="match status" value="1"/>
</dbReference>
<evidence type="ECO:0000256" key="1">
    <source>
        <dbReference type="ARBA" id="ARBA00001954"/>
    </source>
</evidence>
<evidence type="ECO:0000256" key="6">
    <source>
        <dbReference type="ARBA" id="ARBA00023004"/>
    </source>
</evidence>
<evidence type="ECO:0000259" key="7">
    <source>
        <dbReference type="Pfam" id="PF02668"/>
    </source>
</evidence>
<comment type="similarity">
    <text evidence="2">Belongs to the TfdA dioxygenase family.</text>
</comment>
<gene>
    <name evidence="8" type="ORF">SAMN05444365_104429</name>
</gene>
<dbReference type="GO" id="GO:0051213">
    <property type="term" value="F:dioxygenase activity"/>
    <property type="evidence" value="ECO:0007669"/>
    <property type="project" value="UniProtKB-KW"/>
</dbReference>
<comment type="cofactor">
    <cofactor evidence="1">
        <name>Fe(2+)</name>
        <dbReference type="ChEBI" id="CHEBI:29033"/>
    </cofactor>
</comment>
<dbReference type="InterPro" id="IPR042098">
    <property type="entry name" value="TauD-like_sf"/>
</dbReference>
<dbReference type="PANTHER" id="PTHR43779">
    <property type="entry name" value="DIOXYGENASE RV0097-RELATED"/>
    <property type="match status" value="1"/>
</dbReference>
<keyword evidence="4 8" id="KW-0223">Dioxygenase</keyword>
<keyword evidence="5" id="KW-0560">Oxidoreductase</keyword>
<evidence type="ECO:0000313" key="9">
    <source>
        <dbReference type="Proteomes" id="UP000242415"/>
    </source>
</evidence>